<reference evidence="1" key="1">
    <citation type="submission" date="2017-07" db="EMBL/GenBank/DDBJ databases">
        <title>Taro Niue Genome Assembly and Annotation.</title>
        <authorList>
            <person name="Atibalentja N."/>
            <person name="Keating K."/>
            <person name="Fields C.J."/>
        </authorList>
    </citation>
    <scope>NUCLEOTIDE SEQUENCE</scope>
    <source>
        <strain evidence="1">Niue_2</strain>
        <tissue evidence="1">Leaf</tissue>
    </source>
</reference>
<name>A0A843TST1_COLES</name>
<proteinExistence type="predicted"/>
<dbReference type="EMBL" id="NMUH01000196">
    <property type="protein sequence ID" value="MQL74211.1"/>
    <property type="molecule type" value="Genomic_DNA"/>
</dbReference>
<dbReference type="Proteomes" id="UP000652761">
    <property type="component" value="Unassembled WGS sequence"/>
</dbReference>
<sequence length="90" mass="10229">MFFTNPSSWFVLLVPGRPSNVQQRRELAKVGPNGSYDGFIILDTLSSIRACYLRHRSLPDLTVQLWRGQKFAFTLRCPGGLHRRGVSCHP</sequence>
<accession>A0A843TST1</accession>
<comment type="caution">
    <text evidence="1">The sequence shown here is derived from an EMBL/GenBank/DDBJ whole genome shotgun (WGS) entry which is preliminary data.</text>
</comment>
<organism evidence="1 2">
    <name type="scientific">Colocasia esculenta</name>
    <name type="common">Wild taro</name>
    <name type="synonym">Arum esculentum</name>
    <dbReference type="NCBI Taxonomy" id="4460"/>
    <lineage>
        <taxon>Eukaryota</taxon>
        <taxon>Viridiplantae</taxon>
        <taxon>Streptophyta</taxon>
        <taxon>Embryophyta</taxon>
        <taxon>Tracheophyta</taxon>
        <taxon>Spermatophyta</taxon>
        <taxon>Magnoliopsida</taxon>
        <taxon>Liliopsida</taxon>
        <taxon>Araceae</taxon>
        <taxon>Aroideae</taxon>
        <taxon>Colocasieae</taxon>
        <taxon>Colocasia</taxon>
    </lineage>
</organism>
<gene>
    <name evidence="1" type="ORF">Taro_006549</name>
</gene>
<evidence type="ECO:0000313" key="2">
    <source>
        <dbReference type="Proteomes" id="UP000652761"/>
    </source>
</evidence>
<dbReference type="AlphaFoldDB" id="A0A843TST1"/>
<protein>
    <submittedName>
        <fullName evidence="1">Uncharacterized protein</fullName>
    </submittedName>
</protein>
<keyword evidence="2" id="KW-1185">Reference proteome</keyword>
<evidence type="ECO:0000313" key="1">
    <source>
        <dbReference type="EMBL" id="MQL74211.1"/>
    </source>
</evidence>